<organism evidence="1 2">
    <name type="scientific">Pseudomonas phage vB_PaeS_SCUT-S3</name>
    <dbReference type="NCBI Taxonomy" id="2382122"/>
    <lineage>
        <taxon>Viruses</taxon>
        <taxon>Duplodnaviria</taxon>
        <taxon>Heunggongvirae</taxon>
        <taxon>Uroviricota</taxon>
        <taxon>Caudoviricetes</taxon>
        <taxon>Jondennisvirinae</taxon>
        <taxon>Septimatrevirus</taxon>
        <taxon>Septimatrevirus SCUTS3</taxon>
    </lineage>
</organism>
<reference evidence="1 2" key="1">
    <citation type="submission" date="2018-11" db="EMBL/GenBank/DDBJ databases">
        <authorList>
            <person name="Lin Z."/>
            <person name="Wang T."/>
            <person name="Guo Y."/>
        </authorList>
    </citation>
    <scope>NUCLEOTIDE SEQUENCE [LARGE SCALE GENOMIC DNA]</scope>
</reference>
<accession>A0A3Q8KUI9</accession>
<evidence type="ECO:0000313" key="1">
    <source>
        <dbReference type="EMBL" id="AZF90040.1"/>
    </source>
</evidence>
<keyword evidence="2" id="KW-1185">Reference proteome</keyword>
<sequence>MQVMQMSQLKPASQLARRYGVKSVVFGAPGSGKTPLINTAPRPVLLVTEPGMLSMRGSNVPAWEAYTPALIVEFFEWFMKSREAANFDTLGIDSISNIAEIILADELGKVKHGMKAYGNMSERVMKIANDLYYMPQKHIVMIAKQALVENGRQTILQNGEVTYEPIMQKRPFFPGKDLNVKVPHLFDNVMHLGEASVPGMPKPVRALRTKEIPEVFARDRLGNLNELEQPDLTALFAKAMQ</sequence>
<protein>
    <submittedName>
        <fullName evidence="1">RecA</fullName>
    </submittedName>
</protein>
<gene>
    <name evidence="1" type="ORF">S3_035</name>
</gene>
<dbReference type="Pfam" id="PF13479">
    <property type="entry name" value="AAA_24"/>
    <property type="match status" value="1"/>
</dbReference>
<proteinExistence type="predicted"/>
<name>A0A3Q8KUI9_9CAUD</name>
<dbReference type="EMBL" id="MK165657">
    <property type="protein sequence ID" value="AZF90040.1"/>
    <property type="molecule type" value="Genomic_DNA"/>
</dbReference>
<dbReference type="Proteomes" id="UP000278799">
    <property type="component" value="Segment"/>
</dbReference>
<evidence type="ECO:0000313" key="2">
    <source>
        <dbReference type="Proteomes" id="UP000278799"/>
    </source>
</evidence>